<dbReference type="InterPro" id="IPR038578">
    <property type="entry name" value="GT29-like_sf"/>
</dbReference>
<keyword evidence="6" id="KW-0735">Signal-anchor</keyword>
<reference evidence="13 14" key="1">
    <citation type="submission" date="2024-03" db="EMBL/GenBank/DDBJ databases">
        <title>Complete genome sequence of the green alga Chloropicon roscoffensis RCC1871.</title>
        <authorList>
            <person name="Lemieux C."/>
            <person name="Pombert J.-F."/>
            <person name="Otis C."/>
            <person name="Turmel M."/>
        </authorList>
    </citation>
    <scope>NUCLEOTIDE SEQUENCE [LARGE SCALE GENOMIC DNA]</scope>
    <source>
        <strain evidence="13 14">RCC1871</strain>
    </source>
</reference>
<dbReference type="GO" id="GO:0006491">
    <property type="term" value="P:N-glycan processing"/>
    <property type="evidence" value="ECO:0007669"/>
    <property type="project" value="TreeGrafter"/>
</dbReference>
<gene>
    <name evidence="13" type="ORF">HKI87_05g34850</name>
</gene>
<accession>A0AAX4P6V6</accession>
<keyword evidence="5" id="KW-0812">Transmembrane</keyword>
<dbReference type="Proteomes" id="UP001472866">
    <property type="component" value="Chromosome 05"/>
</dbReference>
<evidence type="ECO:0000313" key="13">
    <source>
        <dbReference type="EMBL" id="WZN61949.1"/>
    </source>
</evidence>
<feature type="compositionally biased region" description="Basic and acidic residues" evidence="11">
    <location>
        <begin position="113"/>
        <end position="125"/>
    </location>
</feature>
<dbReference type="AlphaFoldDB" id="A0AAX4P6V6"/>
<name>A0AAX4P6V6_9CHLO</name>
<keyword evidence="4" id="KW-0808">Transferase</keyword>
<evidence type="ECO:0000256" key="3">
    <source>
        <dbReference type="ARBA" id="ARBA00022676"/>
    </source>
</evidence>
<dbReference type="GO" id="GO:0009311">
    <property type="term" value="P:oligosaccharide metabolic process"/>
    <property type="evidence" value="ECO:0007669"/>
    <property type="project" value="TreeGrafter"/>
</dbReference>
<dbReference type="Gene3D" id="3.90.1480.20">
    <property type="entry name" value="Glycosyl transferase family 29"/>
    <property type="match status" value="1"/>
</dbReference>
<feature type="signal peptide" evidence="12">
    <location>
        <begin position="1"/>
        <end position="26"/>
    </location>
</feature>
<evidence type="ECO:0000313" key="14">
    <source>
        <dbReference type="Proteomes" id="UP001472866"/>
    </source>
</evidence>
<feature type="compositionally biased region" description="Basic residues" evidence="11">
    <location>
        <begin position="126"/>
        <end position="137"/>
    </location>
</feature>
<evidence type="ECO:0000256" key="8">
    <source>
        <dbReference type="ARBA" id="ARBA00023034"/>
    </source>
</evidence>
<dbReference type="GO" id="GO:0003828">
    <property type="term" value="F:alpha-N-acetylneuraminate alpha-2,8-sialyltransferase activity"/>
    <property type="evidence" value="ECO:0007669"/>
    <property type="project" value="TreeGrafter"/>
</dbReference>
<evidence type="ECO:0000256" key="11">
    <source>
        <dbReference type="SAM" id="MobiDB-lite"/>
    </source>
</evidence>
<keyword evidence="10" id="KW-0325">Glycoprotein</keyword>
<dbReference type="PANTHER" id="PTHR11987">
    <property type="entry name" value="ALPHA-2,8-SIALYLTRANSFERASE"/>
    <property type="match status" value="1"/>
</dbReference>
<evidence type="ECO:0000256" key="5">
    <source>
        <dbReference type="ARBA" id="ARBA00022692"/>
    </source>
</evidence>
<proteinExistence type="inferred from homology"/>
<keyword evidence="3 13" id="KW-0328">Glycosyltransferase</keyword>
<keyword evidence="9" id="KW-0472">Membrane</keyword>
<keyword evidence="14" id="KW-1185">Reference proteome</keyword>
<comment type="subcellular location">
    <subcellularLocation>
        <location evidence="1">Golgi apparatus membrane</location>
        <topology evidence="1">Single-pass type II membrane protein</topology>
    </subcellularLocation>
</comment>
<dbReference type="Pfam" id="PF00777">
    <property type="entry name" value="Glyco_transf_29"/>
    <property type="match status" value="1"/>
</dbReference>
<keyword evidence="12" id="KW-0732">Signal</keyword>
<dbReference type="EMBL" id="CP151505">
    <property type="protein sequence ID" value="WZN61949.1"/>
    <property type="molecule type" value="Genomic_DNA"/>
</dbReference>
<evidence type="ECO:0000256" key="9">
    <source>
        <dbReference type="ARBA" id="ARBA00023136"/>
    </source>
</evidence>
<dbReference type="InterPro" id="IPR050943">
    <property type="entry name" value="Glycosyltr_29_Sialyltrsf"/>
</dbReference>
<organism evidence="13 14">
    <name type="scientific">Chloropicon roscoffensis</name>
    <dbReference type="NCBI Taxonomy" id="1461544"/>
    <lineage>
        <taxon>Eukaryota</taxon>
        <taxon>Viridiplantae</taxon>
        <taxon>Chlorophyta</taxon>
        <taxon>Chloropicophyceae</taxon>
        <taxon>Chloropicales</taxon>
        <taxon>Chloropicaceae</taxon>
        <taxon>Chloropicon</taxon>
    </lineage>
</organism>
<dbReference type="GO" id="GO:0000139">
    <property type="term" value="C:Golgi membrane"/>
    <property type="evidence" value="ECO:0007669"/>
    <property type="project" value="UniProtKB-SubCell"/>
</dbReference>
<evidence type="ECO:0000256" key="6">
    <source>
        <dbReference type="ARBA" id="ARBA00022968"/>
    </source>
</evidence>
<evidence type="ECO:0000256" key="7">
    <source>
        <dbReference type="ARBA" id="ARBA00022989"/>
    </source>
</evidence>
<sequence>MPKRGRIGLRRCFSVLVALCLALVTANFLLNHPVSITVVASPSSADALNLQAAEVPSFGSDKLEVELPPEPVPVQEAEEDVGRGQGNAQGEGWSEVAAESPHSYASMARHARRGEGLGRSRTSRERQRRRHHQHHRHVAESWAKLLVKTSMSADLDSVCARPGASERPMDGDVPPETLSLVRQCVRAVIAQSFPYDRESLTPVQVRAVVATKCGLLDLGAPALREIVFEELSHVADDEALRAAQAVFMKKRESMGVGGGAGGGEGGTRPDKADEEVAAKLVDDEVGKRAARSWTGKDSRKSKEKSAEYQKALGRTRPYFRAAKAGVPLILNRQLFDGDPKGGGGDDDDDDGDGGTIAYVNFTSVGEVGSVSRSVGFPSGVMDRIPEQDELFGYETCAVVSNNNVKRAPGSGAKVDLNDCVIRLDHAPISGYEDVVGKKTTFDLVSPEHAESLVRGKNVPASKRLAESKMVATETHSPRVRSLAEELLRELDPAEAFYHTAGNSLLSPQFSSFAETLWTSMWDDLESVGFISKSAEVADRTRPTLDFIAVLFALQVCDRVHLYGFLPSPSEKTYFGEEHESADLSLFHSAVAFYAVKHMAIWPGSDAYKAVTLHRK</sequence>
<evidence type="ECO:0000256" key="2">
    <source>
        <dbReference type="ARBA" id="ARBA00006003"/>
    </source>
</evidence>
<evidence type="ECO:0000256" key="12">
    <source>
        <dbReference type="SAM" id="SignalP"/>
    </source>
</evidence>
<protein>
    <submittedName>
        <fullName evidence="13">Sialyltransferase</fullName>
    </submittedName>
</protein>
<keyword evidence="7" id="KW-1133">Transmembrane helix</keyword>
<dbReference type="InterPro" id="IPR001675">
    <property type="entry name" value="Glyco_trans_29"/>
</dbReference>
<evidence type="ECO:0000256" key="10">
    <source>
        <dbReference type="ARBA" id="ARBA00023180"/>
    </source>
</evidence>
<feature type="region of interest" description="Disordered" evidence="11">
    <location>
        <begin position="76"/>
        <end position="139"/>
    </location>
</feature>
<keyword evidence="8" id="KW-0333">Golgi apparatus</keyword>
<dbReference type="PANTHER" id="PTHR11987:SF53">
    <property type="entry name" value="ALPHA-2,8-SIALYLTRANSFERASE 8F-LIKE"/>
    <property type="match status" value="1"/>
</dbReference>
<comment type="similarity">
    <text evidence="2">Belongs to the glycosyltransferase 29 family.</text>
</comment>
<evidence type="ECO:0000256" key="4">
    <source>
        <dbReference type="ARBA" id="ARBA00022679"/>
    </source>
</evidence>
<evidence type="ECO:0000256" key="1">
    <source>
        <dbReference type="ARBA" id="ARBA00004323"/>
    </source>
</evidence>
<feature type="chain" id="PRO_5043489431" evidence="12">
    <location>
        <begin position="27"/>
        <end position="615"/>
    </location>
</feature>